<comment type="caution">
    <text evidence="2">The sequence shown here is derived from an EMBL/GenBank/DDBJ whole genome shotgun (WGS) entry which is preliminary data.</text>
</comment>
<dbReference type="AlphaFoldDB" id="A0A4C1WBJ8"/>
<protein>
    <submittedName>
        <fullName evidence="2">Uncharacterized protein</fullName>
    </submittedName>
</protein>
<dbReference type="EMBL" id="BGZK01000511">
    <property type="protein sequence ID" value="GBP47839.1"/>
    <property type="molecule type" value="Genomic_DNA"/>
</dbReference>
<dbReference type="Proteomes" id="UP000299102">
    <property type="component" value="Unassembled WGS sequence"/>
</dbReference>
<feature type="region of interest" description="Disordered" evidence="1">
    <location>
        <begin position="1"/>
        <end position="22"/>
    </location>
</feature>
<keyword evidence="3" id="KW-1185">Reference proteome</keyword>
<dbReference type="OrthoDB" id="6434680at2759"/>
<dbReference type="STRING" id="151549.A0A4C1WBJ8"/>
<name>A0A4C1WBJ8_EUMVA</name>
<accession>A0A4C1WBJ8</accession>
<dbReference type="PANTHER" id="PTHR47331">
    <property type="entry name" value="PHD-TYPE DOMAIN-CONTAINING PROTEIN"/>
    <property type="match status" value="1"/>
</dbReference>
<proteinExistence type="predicted"/>
<evidence type="ECO:0000256" key="1">
    <source>
        <dbReference type="SAM" id="MobiDB-lite"/>
    </source>
</evidence>
<gene>
    <name evidence="2" type="ORF">EVAR_43530_1</name>
</gene>
<reference evidence="2 3" key="1">
    <citation type="journal article" date="2019" name="Commun. Biol.">
        <title>The bagworm genome reveals a unique fibroin gene that provides high tensile strength.</title>
        <authorList>
            <person name="Kono N."/>
            <person name="Nakamura H."/>
            <person name="Ohtoshi R."/>
            <person name="Tomita M."/>
            <person name="Numata K."/>
            <person name="Arakawa K."/>
        </authorList>
    </citation>
    <scope>NUCLEOTIDE SEQUENCE [LARGE SCALE GENOMIC DNA]</scope>
</reference>
<evidence type="ECO:0000313" key="3">
    <source>
        <dbReference type="Proteomes" id="UP000299102"/>
    </source>
</evidence>
<evidence type="ECO:0000313" key="2">
    <source>
        <dbReference type="EMBL" id="GBP47839.1"/>
    </source>
</evidence>
<organism evidence="2 3">
    <name type="scientific">Eumeta variegata</name>
    <name type="common">Bagworm moth</name>
    <name type="synonym">Eumeta japonica</name>
    <dbReference type="NCBI Taxonomy" id="151549"/>
    <lineage>
        <taxon>Eukaryota</taxon>
        <taxon>Metazoa</taxon>
        <taxon>Ecdysozoa</taxon>
        <taxon>Arthropoda</taxon>
        <taxon>Hexapoda</taxon>
        <taxon>Insecta</taxon>
        <taxon>Pterygota</taxon>
        <taxon>Neoptera</taxon>
        <taxon>Endopterygota</taxon>
        <taxon>Lepidoptera</taxon>
        <taxon>Glossata</taxon>
        <taxon>Ditrysia</taxon>
        <taxon>Tineoidea</taxon>
        <taxon>Psychidae</taxon>
        <taxon>Oiketicinae</taxon>
        <taxon>Eumeta</taxon>
    </lineage>
</organism>
<sequence length="96" mass="10415">MVPTPFRCSQPGETETTHSARCGARARGTSLNENLLTGPDLLQSLPAVLMKFRQHRVAVAADIKEMFLQIEIAEGPRRSDFYGEATGGRDSPPSTA</sequence>